<proteinExistence type="predicted"/>
<organism evidence="3 4">
    <name type="scientific">Mucilaginibacter agri</name>
    <dbReference type="NCBI Taxonomy" id="2695265"/>
    <lineage>
        <taxon>Bacteria</taxon>
        <taxon>Pseudomonadati</taxon>
        <taxon>Bacteroidota</taxon>
        <taxon>Sphingobacteriia</taxon>
        <taxon>Sphingobacteriales</taxon>
        <taxon>Sphingobacteriaceae</taxon>
        <taxon>Mucilaginibacter</taxon>
    </lineage>
</organism>
<dbReference type="InterPro" id="IPR047057">
    <property type="entry name" value="MerR_fam"/>
</dbReference>
<dbReference type="InterPro" id="IPR000551">
    <property type="entry name" value="MerR-type_HTH_dom"/>
</dbReference>
<dbReference type="Pfam" id="PF13411">
    <property type="entry name" value="MerR_1"/>
    <property type="match status" value="1"/>
</dbReference>
<dbReference type="SUPFAM" id="SSF46955">
    <property type="entry name" value="Putative DNA-binding domain"/>
    <property type="match status" value="1"/>
</dbReference>
<accession>A0A965ZLA2</accession>
<dbReference type="Proteomes" id="UP000638732">
    <property type="component" value="Unassembled WGS sequence"/>
</dbReference>
<comment type="caution">
    <text evidence="3">The sequence shown here is derived from an EMBL/GenBank/DDBJ whole genome shotgun (WGS) entry which is preliminary data.</text>
</comment>
<evidence type="ECO:0000313" key="3">
    <source>
        <dbReference type="EMBL" id="NCD72029.1"/>
    </source>
</evidence>
<feature type="domain" description="HTH merR-type" evidence="2">
    <location>
        <begin position="13"/>
        <end position="83"/>
    </location>
</feature>
<evidence type="ECO:0000313" key="4">
    <source>
        <dbReference type="Proteomes" id="UP000638732"/>
    </source>
</evidence>
<gene>
    <name evidence="3" type="ORF">GSY63_21880</name>
</gene>
<dbReference type="GO" id="GO:0003677">
    <property type="term" value="F:DNA binding"/>
    <property type="evidence" value="ECO:0007669"/>
    <property type="project" value="UniProtKB-KW"/>
</dbReference>
<keyword evidence="4" id="KW-1185">Reference proteome</keyword>
<reference evidence="3" key="1">
    <citation type="submission" date="2020-01" db="EMBL/GenBank/DDBJ databases">
        <authorList>
            <person name="Seo Y.L."/>
        </authorList>
    </citation>
    <scope>NUCLEOTIDE SEQUENCE</scope>
    <source>
        <strain evidence="3">R11</strain>
    </source>
</reference>
<dbReference type="RefSeq" id="WP_166588000.1">
    <property type="nucleotide sequence ID" value="NZ_WWEO01000045.1"/>
</dbReference>
<dbReference type="PANTHER" id="PTHR30204:SF15">
    <property type="entry name" value="BLL5018 PROTEIN"/>
    <property type="match status" value="1"/>
</dbReference>
<evidence type="ECO:0000259" key="2">
    <source>
        <dbReference type="PROSITE" id="PS50937"/>
    </source>
</evidence>
<dbReference type="GO" id="GO:0003700">
    <property type="term" value="F:DNA-binding transcription factor activity"/>
    <property type="evidence" value="ECO:0007669"/>
    <property type="project" value="InterPro"/>
</dbReference>
<sequence length="112" mass="13209">MAVKDNEEITKLYYSMGEVSTMFDVNQSLLRYYEKEFDILQPKKNKKGNRFFTPDDVDNLKIILHLIRDKKFTLEGAKEHMKENMSAAKDKQRIISSLENMKSFLLEVRDAL</sequence>
<dbReference type="InterPro" id="IPR009061">
    <property type="entry name" value="DNA-bd_dom_put_sf"/>
</dbReference>
<dbReference type="Gene3D" id="1.10.1660.10">
    <property type="match status" value="1"/>
</dbReference>
<dbReference type="PANTHER" id="PTHR30204">
    <property type="entry name" value="REDOX-CYCLING DRUG-SENSING TRANSCRIPTIONAL ACTIVATOR SOXR"/>
    <property type="match status" value="1"/>
</dbReference>
<dbReference type="SMART" id="SM00422">
    <property type="entry name" value="HTH_MERR"/>
    <property type="match status" value="1"/>
</dbReference>
<name>A0A965ZLA2_9SPHI</name>
<dbReference type="AlphaFoldDB" id="A0A965ZLA2"/>
<evidence type="ECO:0000256" key="1">
    <source>
        <dbReference type="ARBA" id="ARBA00023125"/>
    </source>
</evidence>
<reference evidence="3" key="2">
    <citation type="submission" date="2020-10" db="EMBL/GenBank/DDBJ databases">
        <title>Mucilaginibacter sp. nov., isolated from soil.</title>
        <authorList>
            <person name="Jeon C.O."/>
        </authorList>
    </citation>
    <scope>NUCLEOTIDE SEQUENCE</scope>
    <source>
        <strain evidence="3">R11</strain>
    </source>
</reference>
<dbReference type="CDD" id="cd04765">
    <property type="entry name" value="HTH_MlrA-like_sg2"/>
    <property type="match status" value="1"/>
</dbReference>
<keyword evidence="1" id="KW-0238">DNA-binding</keyword>
<protein>
    <submittedName>
        <fullName evidence="3">MerR family transcriptional regulator</fullName>
    </submittedName>
</protein>
<dbReference type="EMBL" id="WWEO01000045">
    <property type="protein sequence ID" value="NCD72029.1"/>
    <property type="molecule type" value="Genomic_DNA"/>
</dbReference>
<dbReference type="PROSITE" id="PS50937">
    <property type="entry name" value="HTH_MERR_2"/>
    <property type="match status" value="1"/>
</dbReference>